<dbReference type="Proteomes" id="UP001234297">
    <property type="component" value="Chromosome 3"/>
</dbReference>
<accession>A0ACC2LTX7</accession>
<evidence type="ECO:0000313" key="2">
    <source>
        <dbReference type="Proteomes" id="UP001234297"/>
    </source>
</evidence>
<dbReference type="EMBL" id="CM056811">
    <property type="protein sequence ID" value="KAJ8636799.1"/>
    <property type="molecule type" value="Genomic_DNA"/>
</dbReference>
<gene>
    <name evidence="1" type="ORF">MRB53_011066</name>
</gene>
<organism evidence="1 2">
    <name type="scientific">Persea americana</name>
    <name type="common">Avocado</name>
    <dbReference type="NCBI Taxonomy" id="3435"/>
    <lineage>
        <taxon>Eukaryota</taxon>
        <taxon>Viridiplantae</taxon>
        <taxon>Streptophyta</taxon>
        <taxon>Embryophyta</taxon>
        <taxon>Tracheophyta</taxon>
        <taxon>Spermatophyta</taxon>
        <taxon>Magnoliopsida</taxon>
        <taxon>Magnoliidae</taxon>
        <taxon>Laurales</taxon>
        <taxon>Lauraceae</taxon>
        <taxon>Persea</taxon>
    </lineage>
</organism>
<keyword evidence="2" id="KW-1185">Reference proteome</keyword>
<proteinExistence type="predicted"/>
<reference evidence="1 2" key="1">
    <citation type="journal article" date="2022" name="Hortic Res">
        <title>A haplotype resolved chromosomal level avocado genome allows analysis of novel avocado genes.</title>
        <authorList>
            <person name="Nath O."/>
            <person name="Fletcher S.J."/>
            <person name="Hayward A."/>
            <person name="Shaw L.M."/>
            <person name="Masouleh A.K."/>
            <person name="Furtado A."/>
            <person name="Henry R.J."/>
            <person name="Mitter N."/>
        </authorList>
    </citation>
    <scope>NUCLEOTIDE SEQUENCE [LARGE SCALE GENOMIC DNA]</scope>
    <source>
        <strain evidence="2">cv. Hass</strain>
    </source>
</reference>
<name>A0ACC2LTX7_PERAE</name>
<evidence type="ECO:0000313" key="1">
    <source>
        <dbReference type="EMBL" id="KAJ8636799.1"/>
    </source>
</evidence>
<protein>
    <submittedName>
        <fullName evidence="1">Uncharacterized protein</fullName>
    </submittedName>
</protein>
<comment type="caution">
    <text evidence="1">The sequence shown here is derived from an EMBL/GenBank/DDBJ whole genome shotgun (WGS) entry which is preliminary data.</text>
</comment>
<sequence>MKGKDIINLGTNEDVAIGIDLGTTYSCVGIWLKQHRRVEIITNDLGNPMTPSCVAFTKTRRLIGEDAKNHASKNPVNTLYGMSSVFTTFYM</sequence>